<evidence type="ECO:0000259" key="1">
    <source>
        <dbReference type="SMART" id="SM00860"/>
    </source>
</evidence>
<organism evidence="2 3">
    <name type="scientific">Paenibacillus woosongensis</name>
    <dbReference type="NCBI Taxonomy" id="307580"/>
    <lineage>
        <taxon>Bacteria</taxon>
        <taxon>Bacillati</taxon>
        <taxon>Bacillota</taxon>
        <taxon>Bacilli</taxon>
        <taxon>Bacillales</taxon>
        <taxon>Paenibacillaceae</taxon>
        <taxon>Paenibacillus</taxon>
    </lineage>
</organism>
<dbReference type="AlphaFoldDB" id="A0AA95KZT2"/>
<gene>
    <name evidence="2" type="ORF">QNH46_13580</name>
</gene>
<dbReference type="RefSeq" id="WP_283924792.1">
    <property type="nucleotide sequence ID" value="NZ_CP126084.1"/>
</dbReference>
<dbReference type="KEGG" id="pwn:QNH46_13580"/>
<dbReference type="SUPFAM" id="SSF160631">
    <property type="entry name" value="SMI1/KNR4-like"/>
    <property type="match status" value="1"/>
</dbReference>
<proteinExistence type="predicted"/>
<dbReference type="EMBL" id="CP126084">
    <property type="protein sequence ID" value="WHX47199.1"/>
    <property type="molecule type" value="Genomic_DNA"/>
</dbReference>
<reference evidence="2" key="1">
    <citation type="submission" date="2023-05" db="EMBL/GenBank/DDBJ databases">
        <title>Comparative genomics of Bacillaceae isolates and their secondary metabolite potential.</title>
        <authorList>
            <person name="Song L."/>
            <person name="Nielsen L.J."/>
            <person name="Mohite O."/>
            <person name="Xu X."/>
            <person name="Weber T."/>
            <person name="Kovacs A.T."/>
        </authorList>
    </citation>
    <scope>NUCLEOTIDE SEQUENCE</scope>
    <source>
        <strain evidence="2">B2_4</strain>
    </source>
</reference>
<dbReference type="SMART" id="SM00860">
    <property type="entry name" value="SMI1_KNR4"/>
    <property type="match status" value="1"/>
</dbReference>
<evidence type="ECO:0000313" key="2">
    <source>
        <dbReference type="EMBL" id="WHX47199.1"/>
    </source>
</evidence>
<dbReference type="Pfam" id="PF09346">
    <property type="entry name" value="SMI1_KNR4"/>
    <property type="match status" value="1"/>
</dbReference>
<feature type="domain" description="Knr4/Smi1-like" evidence="1">
    <location>
        <begin position="12"/>
        <end position="138"/>
    </location>
</feature>
<name>A0AA95KZT2_9BACL</name>
<accession>A0AA95KZT2</accession>
<dbReference type="InterPro" id="IPR037883">
    <property type="entry name" value="Knr4/Smi1-like_sf"/>
</dbReference>
<dbReference type="Proteomes" id="UP001177943">
    <property type="component" value="Chromosome"/>
</dbReference>
<evidence type="ECO:0000313" key="3">
    <source>
        <dbReference type="Proteomes" id="UP001177943"/>
    </source>
</evidence>
<protein>
    <submittedName>
        <fullName evidence="2">SMI1/KNR4 family protein</fullName>
    </submittedName>
</protein>
<dbReference type="InterPro" id="IPR018958">
    <property type="entry name" value="Knr4/Smi1-like_dom"/>
</dbReference>
<sequence>MRRVEWLESDGPASEEQIQKVEKYLGVEFPKDYKECVTQFNGGYPEPDLFDINEEKDAIFSCLLSHTNDEASILEVYDLSSNVLPAEIIPFARDPFGNLICFDYRGKRIPTIIFFDHEEVGDKAIYQICSTFSELLERLYSIDD</sequence>
<dbReference type="Gene3D" id="3.40.1580.10">
    <property type="entry name" value="SMI1/KNR4-like"/>
    <property type="match status" value="1"/>
</dbReference>